<dbReference type="GO" id="GO:0031177">
    <property type="term" value="F:phosphopantetheine binding"/>
    <property type="evidence" value="ECO:0007669"/>
    <property type="project" value="InterPro"/>
</dbReference>
<dbReference type="GO" id="GO:0005829">
    <property type="term" value="C:cytosol"/>
    <property type="evidence" value="ECO:0007669"/>
    <property type="project" value="TreeGrafter"/>
</dbReference>
<evidence type="ECO:0000256" key="8">
    <source>
        <dbReference type="ARBA" id="ARBA00023268"/>
    </source>
</evidence>
<dbReference type="SUPFAM" id="SSF52777">
    <property type="entry name" value="CoA-dependent acyltransferases"/>
    <property type="match status" value="7"/>
</dbReference>
<keyword evidence="3" id="KW-0596">Phosphopantetheine</keyword>
<feature type="domain" description="Carrier" evidence="9">
    <location>
        <begin position="3057"/>
        <end position="3131"/>
    </location>
</feature>
<dbReference type="PANTHER" id="PTHR45527:SF1">
    <property type="entry name" value="FATTY ACID SYNTHASE"/>
    <property type="match status" value="1"/>
</dbReference>
<dbReference type="Gene3D" id="3.30.559.30">
    <property type="entry name" value="Nonribosomal peptide synthetase, condensation domain"/>
    <property type="match status" value="3"/>
</dbReference>
<dbReference type="Gene3D" id="3.40.50.980">
    <property type="match status" value="6"/>
</dbReference>
<evidence type="ECO:0000256" key="5">
    <source>
        <dbReference type="ARBA" id="ARBA00022598"/>
    </source>
</evidence>
<dbReference type="InterPro" id="IPR000873">
    <property type="entry name" value="AMP-dep_synth/lig_dom"/>
</dbReference>
<organism evidence="10 11">
    <name type="scientific">Paenibacillus lutrae</name>
    <dbReference type="NCBI Taxonomy" id="2078573"/>
    <lineage>
        <taxon>Bacteria</taxon>
        <taxon>Bacillati</taxon>
        <taxon>Bacillota</taxon>
        <taxon>Bacilli</taxon>
        <taxon>Bacillales</taxon>
        <taxon>Paenibacillaceae</taxon>
        <taxon>Paenibacillus</taxon>
    </lineage>
</organism>
<evidence type="ECO:0000256" key="4">
    <source>
        <dbReference type="ARBA" id="ARBA00022553"/>
    </source>
</evidence>
<evidence type="ECO:0000259" key="9">
    <source>
        <dbReference type="PROSITE" id="PS50075"/>
    </source>
</evidence>
<evidence type="ECO:0000313" key="10">
    <source>
        <dbReference type="EMBL" id="MVO98790.1"/>
    </source>
</evidence>
<dbReference type="InterPro" id="IPR020806">
    <property type="entry name" value="PKS_PP-bd"/>
</dbReference>
<dbReference type="InterPro" id="IPR045851">
    <property type="entry name" value="AMP-bd_C_sf"/>
</dbReference>
<dbReference type="NCBIfam" id="TIGR01733">
    <property type="entry name" value="AA-adenyl-dom"/>
    <property type="match status" value="3"/>
</dbReference>
<keyword evidence="4" id="KW-0597">Phosphoprotein</keyword>
<dbReference type="Proteomes" id="UP000490800">
    <property type="component" value="Unassembled WGS sequence"/>
</dbReference>
<dbReference type="FunFam" id="3.40.50.980:FF:000001">
    <property type="entry name" value="Non-ribosomal peptide synthetase"/>
    <property type="match status" value="3"/>
</dbReference>
<dbReference type="CDD" id="cd19531">
    <property type="entry name" value="LCL_NRPS-like"/>
    <property type="match status" value="2"/>
</dbReference>
<dbReference type="InterPro" id="IPR010071">
    <property type="entry name" value="AA_adenyl_dom"/>
</dbReference>
<dbReference type="InterPro" id="IPR023213">
    <property type="entry name" value="CAT-like_dom_sf"/>
</dbReference>
<evidence type="ECO:0000256" key="7">
    <source>
        <dbReference type="ARBA" id="ARBA00023194"/>
    </source>
</evidence>
<proteinExistence type="inferred from homology"/>
<dbReference type="FunFam" id="1.10.1200.10:FF:000005">
    <property type="entry name" value="Nonribosomal peptide synthetase 1"/>
    <property type="match status" value="3"/>
</dbReference>
<dbReference type="SUPFAM" id="SSF47336">
    <property type="entry name" value="ACP-like"/>
    <property type="match status" value="3"/>
</dbReference>
<feature type="domain" description="Carrier" evidence="9">
    <location>
        <begin position="2017"/>
        <end position="2092"/>
    </location>
</feature>
<dbReference type="Gene3D" id="3.40.50.1820">
    <property type="entry name" value="alpha/beta hydrolase"/>
    <property type="match status" value="1"/>
</dbReference>
<dbReference type="PANTHER" id="PTHR45527">
    <property type="entry name" value="NONRIBOSOMAL PEPTIDE SYNTHETASE"/>
    <property type="match status" value="1"/>
</dbReference>
<dbReference type="FunFam" id="2.30.38.10:FF:000001">
    <property type="entry name" value="Non-ribosomal peptide synthetase PvdI"/>
    <property type="match status" value="3"/>
</dbReference>
<dbReference type="InterPro" id="IPR036736">
    <property type="entry name" value="ACP-like_sf"/>
</dbReference>
<dbReference type="InterPro" id="IPR020845">
    <property type="entry name" value="AMP-binding_CS"/>
</dbReference>
<dbReference type="Gene3D" id="3.30.559.10">
    <property type="entry name" value="Chloramphenicol acetyltransferase-like domain"/>
    <property type="match status" value="4"/>
</dbReference>
<dbReference type="GO" id="GO:0044550">
    <property type="term" value="P:secondary metabolite biosynthetic process"/>
    <property type="evidence" value="ECO:0007669"/>
    <property type="project" value="UniProtKB-ARBA"/>
</dbReference>
<dbReference type="GO" id="GO:0008610">
    <property type="term" value="P:lipid biosynthetic process"/>
    <property type="evidence" value="ECO:0007669"/>
    <property type="project" value="UniProtKB-ARBA"/>
</dbReference>
<accession>A0A7X3JYD3</accession>
<dbReference type="InterPro" id="IPR006162">
    <property type="entry name" value="Ppantetheine_attach_site"/>
</dbReference>
<dbReference type="InterPro" id="IPR001242">
    <property type="entry name" value="Condensation_dom"/>
</dbReference>
<dbReference type="CDD" id="cd19543">
    <property type="entry name" value="DCL_NRPS"/>
    <property type="match status" value="1"/>
</dbReference>
<dbReference type="Pfam" id="PF00501">
    <property type="entry name" value="AMP-binding"/>
    <property type="match status" value="3"/>
</dbReference>
<dbReference type="Pfam" id="PF00668">
    <property type="entry name" value="Condensation"/>
    <property type="match status" value="4"/>
</dbReference>
<dbReference type="GO" id="GO:0016874">
    <property type="term" value="F:ligase activity"/>
    <property type="evidence" value="ECO:0007669"/>
    <property type="project" value="UniProtKB-KW"/>
</dbReference>
<sequence>MERTMAIQAIYNLSPMQEGMLFHHLLNKDSQAYFEQFTCEVTGTLDVAVLQQSFNLLIGKYEILRTNFLHENVKRPKQVVFKERPITIAYEDISGQDEQARKQLIQEHIREDKKSGFHLAKDLLLRLAVWKTGSGAYTLNWSYHHILMDGWCLKTIVDELFDTYRELRQGLPVTLTLTDAAPYANYIKWLDAQDQEEARAFWKEYLAGYETKSALPGNKGNLKENGYTQRDDVFAIPEETALLLERTATENQVTLNTVLQTAWGVLLGRYSGSDDVVFGTVSSGRPAEVEGIDTMVGLFINTIPTRIRLREEQTFAELIRQVQAASGETKEYDYFPLAEVQALSVMKQGLIDHLYGFQNYPVRDEAAEPLRTEEFRMTEIEDYEQSNYDFNVILTHSRGLEVLFKYNTCVYDEEWVSRIAGHYLNVLRAVAGNASLELKDIEILTPDEKKHLLENFNGKEVSLPADTTVLDLFEAKVEDIPGNTAVVFKGESLTYRELNEQANVMAAYLREQGVGPEKIVAIMLEHSIGMIVGVLAVLKAGAAYLPVDPEYPAERISYMVQDSGAALLLTRRQHVRGRGMNLQVPTLDTGSLEPALDAHKSSNPLRAAEPGHLAYVIYTSGSTGKPKGVMIEHHTLVNMSLWHKSYYGLNELDRCTKYLGFGFDASVSEIFPCLIAGSALHIIPDEIRLDVERLNAYYEENGITITSFPAAIAEQFMRLENHSLTRLITGGDKLNFYRKTPYKLYNNYGPTENTVCSTSFEVIGEYPNIPIGKPVNNVRAYVLDSRKRLLPAGVPGELWLAGASVARGYRNSPELTEEKFTADPFKPGERMYRTGDLVSWLPDGNLEFLGRVDQQVKIRGYRIELGEIESLLLKQKETREAVVTACANTLGDKFLCAYLVLNSGMTTRELKARLAAELPEYMIPAHFIVLDKLPLTPHGKVDRKALPEPDQAASPGADYVAPRSEAEHKLAVIWHEILGIDVSGIGVNSHFFEMGGHSLHAVKLVSAVRKTFQSDLPLTGVFESPLLGEMARLISGGAETHQAYSSIERVHRAEYYPVSPAQRRLFILEQLEEHSTVYNTPSAIRISGELDVERLNQVFQTLVDRHEAFRTSFELVDAEPVQKIKDEVEFAVRFMGQTDESGLPVMLEGFVTPFDISKAPLFRAGLVQITEREHVLLLDFHHLIADGSSVSILVDEWNALYAGQSLPELSLQYKDYAVWHHKLAKDGILKKQEEYWLEQFQGELPVLNLPADGPRTQVRSFEGGSLSVRLAPELLKRLHQLAAETGTTFYMVMLAAYGIVLSKYTGQEDVIVGSPAAGRAHADLEPIIGMFVNTLAMRSYPAAGKNFSDYLSEVKTSTLGAFQNQDYPFDELIELLDIPRDLGRNPLFDTMLVVQNLESGDVRLEGLELKPFDLEANVSKFELTLTVIEDAEGAELDTEYAAKLFRPDTVKRLIGHYVRVLEEVTADPSVKLGDIDLLTADEQDEIVFAFNRSAAAYDRSGTIPGLFEEQAAKSPDAAAVVSGGTQLTYGELNRLANRQARVLRERGVRPGTVAAITGERTPGTIAAILAILKAGGAYLPIDPSYPADRIAHMLRDSGAELVLCPAELAPQAREWTAQAQSNALILELDALTGPAGTAYANDDYGAADASNLPPLGSSQDLAYLIYTSGSTGVPKGVMLEHQGILNLQVFFREQLGILPEDRIVQFASLSFDASAWEMFMALLTGASLHLVPQDTIRDIPLFQRFVAGSGITVATLPPTYVVHLDPEAMPSLRKLITAGSETNRDLVEEWSRRLSYINAYGPTESTICATIWEAPQDGRLPEGPIPIGKPIVNTRVYIVDAGNRPVPIGVTGELCLAGDGLARGYRGNESLTAEKFVPDPFYPGERMYRTGDLARWSRDGSVEYLGRSDHQVKIRGFRIETGEIEAQLLRHEAVEEVLILARRDSLHQDYLCAYVVSGADWAPSVLRSYLAKSLPDYMIPSFFIGLDRMPLTPNGKPDRKALPEPNTLLHSGAEYVAPRTETERRLAAVWQHVLRLERIGVYDNFFDLGGHSLKAASLIAGISREFQTSLPLREVFQSPLLGEMADKIGAAASAGLRYAPVERLQEADFYPVSSAQKRLLILNSLDEAGIAYNMPTILTLSGELDLSRLKEAFHTLVQRHESLRTSFRLEEGEPVQIIHQQVPFAVQFSELETGSEREIEQAAEEFVTPFQLSQAPLFRVSLIRVSSGKHLLLIDMHHIVSDGASVGLLVSEFNRLYRGEPLPELTLTYKDYAGWQARQLQDGSLALQEQFWKRQFEGEIPVLNLPTDDPRPKTQSFEGGSLSIRLDGSAGAAVKQLVSETRSTLYMVILTAYNVLLSKYSGQEDIIVGSPVAGRPQAELEQVIGMFVNTLALRNYPAGTKTFRAFLDEVKDRTLSAFENQDFQYEELVDKLKLKRDLSRNPLFDVMLEVQNIDIGDMEMEGLHVTPYSFESTVSKFDMTVSVYEDAEGFTLSVEYAAKLFRRGTMERLLHHLTRILQTVTANPDIRLANINMLTENEEKVLLTDFNDTKASYPQNATLQELFREQAARTPDSTALVYKETTLTYRELSEKTNQLAAVLRDNGVQSGSVVAIVGDRSSDMVIGMLGVMKAGGAYLPIDPEYPQDRLDYVLEDSGAQIVLYQSIYEDKVPAGMKAMALEDKATYRAGKEDLPDWNTSSDLAYVMYTSGSTGKPKGVMVEHRGIVRLVRNTNYVEFKPEDKILQTAAQVFDVSVFEIWGALLNGSELYVVDKFTLLDPYKLGEAIKEYGITMMWLTSPLFNQLSQQKPDMFRPLRYLIVGGDALSPVRINTVRRICPKLTVVNGYGPTENTTFSCCFEISEDYPDNIPIGYPISNSTAYILNAHGKLNPIGVPGELWVGGDGVARGYINKPELTAEKFIPNPFAPGEQLYGTGDLARWLPGGAIEYLGRIDNQVKIRGFRIEIGEIETQILRHEAVKEAAVLVKEQGDQHKFLCAYIVSERAVTDRELKDYLAEQLPDYMIPAVFLFMDKLPLTQNGKVDKKALPEPEHGGWNESGYTAPRNRVERTIADVYSELLGVERISIRANFFELGGHSLKAIRLIARFAELGWPVSIQDVFTHQTPEDMAALISRSAGEQAQKIRQKAEAAQFLTGRLGKPVRYLHYYSGTRQYDLLSVEELDESIRRQAEQLIAANIGAEIQPHYIVRGIKADLGPQIGEEQFKALTALQEPEEAGIAGILAEIDQSQTQFAEGITGGDVVAHYGISPSQRYHLAHKDISGTHISFDHFVDTDLLRSVIHHLICAQEVMRSVLTEEGDEGSWMLLDKPEAITLPYLDLSGYGADTRRQVLQAVMENFFIRTHDLVGSLMYRILLVKENLKEYTLLLPFSHAGFDYMSGEILQNKVRRLYEQFENGEQLREEKGHTYLDYIAQISKGPSETTDEQLVSSLALESFQLQTEKLHQFSRHFDSSGYTVVNFEKDADQAAGGDTEELWKVAIGITRDFFSEYFGVRQLPVWLTNYGRKYGSESFFETVGECIDYIPVLLNAADDISYSVKDIKFRLDKASRQNINYANLMYNGAMSEAFGQTQLLLKAAFEKFPLNVNYLGEMPELEDTVSGLDLGGVNCDEKDRVVCMAWHSKGKISLTIVFPYLENQEKVRSLLEQVSRGYLLALSTAE</sequence>
<keyword evidence="11" id="KW-1185">Reference proteome</keyword>
<dbReference type="Gene3D" id="3.30.300.30">
    <property type="match status" value="3"/>
</dbReference>
<keyword evidence="6" id="KW-0677">Repeat</keyword>
<dbReference type="Gene3D" id="1.10.1200.10">
    <property type="entry name" value="ACP-like"/>
    <property type="match status" value="2"/>
</dbReference>
<dbReference type="PROSITE" id="PS50075">
    <property type="entry name" value="CARRIER"/>
    <property type="match status" value="3"/>
</dbReference>
<dbReference type="Pfam" id="PF00550">
    <property type="entry name" value="PP-binding"/>
    <property type="match status" value="3"/>
</dbReference>
<comment type="similarity">
    <text evidence="2">Belongs to the ATP-dependent AMP-binding enzyme family.</text>
</comment>
<dbReference type="SMART" id="SM00823">
    <property type="entry name" value="PKS_PP"/>
    <property type="match status" value="3"/>
</dbReference>
<dbReference type="InterPro" id="IPR025110">
    <property type="entry name" value="AMP-bd_C"/>
</dbReference>
<evidence type="ECO:0000256" key="2">
    <source>
        <dbReference type="ARBA" id="ARBA00006432"/>
    </source>
</evidence>
<dbReference type="PROSITE" id="PS00455">
    <property type="entry name" value="AMP_BINDING"/>
    <property type="match status" value="3"/>
</dbReference>
<gene>
    <name evidence="10" type="ORF">EDM21_04520</name>
</gene>
<dbReference type="GO" id="GO:0017000">
    <property type="term" value="P:antibiotic biosynthetic process"/>
    <property type="evidence" value="ECO:0007669"/>
    <property type="project" value="UniProtKB-KW"/>
</dbReference>
<dbReference type="FunFam" id="3.40.50.12780:FF:000012">
    <property type="entry name" value="Non-ribosomal peptide synthetase"/>
    <property type="match status" value="3"/>
</dbReference>
<comment type="caution">
    <text evidence="10">The sequence shown here is derived from an EMBL/GenBank/DDBJ whole genome shotgun (WGS) entry which is preliminary data.</text>
</comment>
<dbReference type="InterPro" id="IPR009081">
    <property type="entry name" value="PP-bd_ACP"/>
</dbReference>
<dbReference type="FunFam" id="3.30.300.30:FF:000010">
    <property type="entry name" value="Enterobactin synthetase component F"/>
    <property type="match status" value="3"/>
</dbReference>
<dbReference type="EMBL" id="RHLK01000002">
    <property type="protein sequence ID" value="MVO98790.1"/>
    <property type="molecule type" value="Genomic_DNA"/>
</dbReference>
<evidence type="ECO:0000256" key="6">
    <source>
        <dbReference type="ARBA" id="ARBA00022737"/>
    </source>
</evidence>
<dbReference type="PROSITE" id="PS00012">
    <property type="entry name" value="PHOSPHOPANTETHEINE"/>
    <property type="match status" value="2"/>
</dbReference>
<reference evidence="10 11" key="1">
    <citation type="journal article" date="2019" name="Microorganisms">
        <title>Paenibacillus lutrae sp. nov., A Chitinolytic Species Isolated from A River Otter in Castril Natural Park, Granada, Spain.</title>
        <authorList>
            <person name="Rodriguez M."/>
            <person name="Reina J.C."/>
            <person name="Bejar V."/>
            <person name="Llamas I."/>
        </authorList>
    </citation>
    <scope>NUCLEOTIDE SEQUENCE [LARGE SCALE GENOMIC DNA]</scope>
    <source>
        <strain evidence="10 11">N10</strain>
    </source>
</reference>
<feature type="domain" description="Carrier" evidence="9">
    <location>
        <begin position="961"/>
        <end position="1038"/>
    </location>
</feature>
<evidence type="ECO:0000256" key="1">
    <source>
        <dbReference type="ARBA" id="ARBA00001957"/>
    </source>
</evidence>
<dbReference type="Gene3D" id="2.30.38.10">
    <property type="entry name" value="Luciferase, Domain 3"/>
    <property type="match status" value="3"/>
</dbReference>
<dbReference type="OrthoDB" id="9765680at2"/>
<dbReference type="GO" id="GO:0043041">
    <property type="term" value="P:amino acid activation for nonribosomal peptide biosynthetic process"/>
    <property type="evidence" value="ECO:0007669"/>
    <property type="project" value="TreeGrafter"/>
</dbReference>
<keyword evidence="5" id="KW-0436">Ligase</keyword>
<dbReference type="CDD" id="cd05930">
    <property type="entry name" value="A_NRPS"/>
    <property type="match status" value="1"/>
</dbReference>
<dbReference type="SUPFAM" id="SSF56801">
    <property type="entry name" value="Acetyl-CoA synthetase-like"/>
    <property type="match status" value="3"/>
</dbReference>
<evidence type="ECO:0000313" key="11">
    <source>
        <dbReference type="Proteomes" id="UP000490800"/>
    </source>
</evidence>
<dbReference type="NCBIfam" id="NF003417">
    <property type="entry name" value="PRK04813.1"/>
    <property type="match status" value="3"/>
</dbReference>
<dbReference type="Pfam" id="PF13193">
    <property type="entry name" value="AMP-binding_C"/>
    <property type="match status" value="3"/>
</dbReference>
<comment type="cofactor">
    <cofactor evidence="1">
        <name>pantetheine 4'-phosphate</name>
        <dbReference type="ChEBI" id="CHEBI:47942"/>
    </cofactor>
</comment>
<protein>
    <submittedName>
        <fullName evidence="10">Amino acid adenylation domain-containing protein</fullName>
    </submittedName>
</protein>
<name>A0A7X3JYD3_9BACL</name>
<dbReference type="RefSeq" id="WP_157333273.1">
    <property type="nucleotide sequence ID" value="NZ_RHLK01000002.1"/>
</dbReference>
<dbReference type="InterPro" id="IPR029058">
    <property type="entry name" value="AB_hydrolase_fold"/>
</dbReference>
<evidence type="ECO:0000256" key="3">
    <source>
        <dbReference type="ARBA" id="ARBA00022450"/>
    </source>
</evidence>
<keyword evidence="7" id="KW-0045">Antibiotic biosynthesis</keyword>
<keyword evidence="8" id="KW-0511">Multifunctional enzyme</keyword>
<dbReference type="CDD" id="cd12117">
    <property type="entry name" value="A_NRPS_Srf_like"/>
    <property type="match status" value="1"/>
</dbReference>